<comment type="caution">
    <text evidence="1">The sequence shown here is derived from an EMBL/GenBank/DDBJ whole genome shotgun (WGS) entry which is preliminary data.</text>
</comment>
<proteinExistence type="predicted"/>
<protein>
    <recommendedName>
        <fullName evidence="3">Transferrin-binding protein B C-lobe/N-lobe beta barrel domain-containing protein</fullName>
    </recommendedName>
</protein>
<evidence type="ECO:0008006" key="3">
    <source>
        <dbReference type="Google" id="ProtNLM"/>
    </source>
</evidence>
<evidence type="ECO:0000313" key="1">
    <source>
        <dbReference type="EMBL" id="OSI18963.1"/>
    </source>
</evidence>
<sequence>MPKTDNSDPQAEARPSDQEVFSRLSPYAKGGLITDGFFKMIFNEGSKKIELDIIQPHHFTGQPQIETLRDIEGALVGYYGYARVAEQRLDDNREQYAVDHHYFMHYADPTLMKRPVGLENITYNGKMLYQYKAYPNNPSEADVEAVYSGKDKTLSMTITSREDGVWKLHQDRTPKSPAFVNVDESGNVAGNLMFLSNESTKVVPDGHFIGGLYGKNGSVLNGRAFSEQRDKEWQGVVGATAVAKPAP</sequence>
<dbReference type="Proteomes" id="UP000193303">
    <property type="component" value="Unassembled WGS sequence"/>
</dbReference>
<gene>
    <name evidence="1" type="ORF">BV912_09435</name>
</gene>
<accession>A0A1X3DGB2</accession>
<dbReference type="STRING" id="1931275.BV914_04275"/>
<evidence type="ECO:0000313" key="2">
    <source>
        <dbReference type="Proteomes" id="UP000193303"/>
    </source>
</evidence>
<dbReference type="AlphaFoldDB" id="A0A1X3DGB2"/>
<organism evidence="1 2">
    <name type="scientific">Neisseria dumasiana</name>
    <dbReference type="NCBI Taxonomy" id="1931275"/>
    <lineage>
        <taxon>Bacteria</taxon>
        <taxon>Pseudomonadati</taxon>
        <taxon>Pseudomonadota</taxon>
        <taxon>Betaproteobacteria</taxon>
        <taxon>Neisseriales</taxon>
        <taxon>Neisseriaceae</taxon>
        <taxon>Neisseria</taxon>
    </lineage>
</organism>
<name>A0A1X3DGB2_9NEIS</name>
<dbReference type="EMBL" id="MTAB01000023">
    <property type="protein sequence ID" value="OSI18963.1"/>
    <property type="molecule type" value="Genomic_DNA"/>
</dbReference>
<reference evidence="2" key="1">
    <citation type="submission" date="2017-01" db="EMBL/GenBank/DDBJ databases">
        <authorList>
            <person name="Mah S.A."/>
            <person name="Swanson W.J."/>
            <person name="Moy G.W."/>
            <person name="Vacquier V.D."/>
        </authorList>
    </citation>
    <scope>NUCLEOTIDE SEQUENCE [LARGE SCALE GENOMIC DNA]</scope>
    <source>
        <strain evidence="2">124861</strain>
    </source>
</reference>